<feature type="transmembrane region" description="Helical" evidence="1">
    <location>
        <begin position="20"/>
        <end position="39"/>
    </location>
</feature>
<sequence>MLNRARRPQEPPTRRRWERWTDIGLGAFVVLLVVTIEVTNRNFWFDEAMVYQAVAGQGWLAPGQPMALFEQTMPYGVYVLDKLLVDAFGLNEIVLRLPSLIAFVVGILALRRAARMIETALGRLCAVLAGGLAMWVVWEAGMFKHYAFEYAAGALILATGVTLVRERFSTRALGWFFAVSVLALPFSNTAVIATASVGATAVLISWVADRPALVRARLPLVLLGGGYLAVFLLSYLLVVKPAAVYQLSLPVYDSVGLGALVNGVLSIYAPTGKPLFLLFGTAVLVVVAAGAVVGRRRDAEAWYPYLVLVAAMAAMAVATVLGLSPFSKPRHVLFVTPAIGLALGSAVSTLQQAVAGWTNRSTVVRLLAVGLVAASVAGVLGVAFYGAARRQEEVGRVLAAGDAACSATYTAYSYQPAAQMYVARDRLGIELEGLVPTRSGLGSQSWLQQVRDNMPAYQARAVDYFRREGSGCLLSGPRPAKDDLLVPLQQAGISCAPIERAAGIGLYRCAA</sequence>
<feature type="transmembrane region" description="Helical" evidence="1">
    <location>
        <begin position="147"/>
        <end position="164"/>
    </location>
</feature>
<protein>
    <recommendedName>
        <fullName evidence="4">Glycosyltransferase RgtA/B/C/D-like domain-containing protein</fullName>
    </recommendedName>
</protein>
<keyword evidence="1" id="KW-0472">Membrane</keyword>
<reference evidence="3" key="1">
    <citation type="journal article" date="2019" name="Int. J. Syst. Evol. Microbiol.">
        <title>The Global Catalogue of Microorganisms (GCM) 10K type strain sequencing project: providing services to taxonomists for standard genome sequencing and annotation.</title>
        <authorList>
            <consortium name="The Broad Institute Genomics Platform"/>
            <consortium name="The Broad Institute Genome Sequencing Center for Infectious Disease"/>
            <person name="Wu L."/>
            <person name="Ma J."/>
        </authorList>
    </citation>
    <scope>NUCLEOTIDE SEQUENCE [LARGE SCALE GENOMIC DNA]</scope>
    <source>
        <strain evidence="3">KACC 14249</strain>
    </source>
</reference>
<feature type="transmembrane region" description="Helical" evidence="1">
    <location>
        <begin position="122"/>
        <end position="141"/>
    </location>
</feature>
<proteinExistence type="predicted"/>
<dbReference type="RefSeq" id="WP_345717030.1">
    <property type="nucleotide sequence ID" value="NZ_BAABFP010000005.1"/>
</dbReference>
<keyword evidence="1" id="KW-0812">Transmembrane</keyword>
<evidence type="ECO:0000256" key="1">
    <source>
        <dbReference type="SAM" id="Phobius"/>
    </source>
</evidence>
<comment type="caution">
    <text evidence="2">The sequence shown here is derived from an EMBL/GenBank/DDBJ whole genome shotgun (WGS) entry which is preliminary data.</text>
</comment>
<organism evidence="2 3">
    <name type="scientific">Angustibacter luteus</name>
    <dbReference type="NCBI Taxonomy" id="658456"/>
    <lineage>
        <taxon>Bacteria</taxon>
        <taxon>Bacillati</taxon>
        <taxon>Actinomycetota</taxon>
        <taxon>Actinomycetes</taxon>
        <taxon>Kineosporiales</taxon>
        <taxon>Kineosporiaceae</taxon>
    </lineage>
</organism>
<feature type="transmembrane region" description="Helical" evidence="1">
    <location>
        <begin position="366"/>
        <end position="388"/>
    </location>
</feature>
<keyword evidence="1" id="KW-1133">Transmembrane helix</keyword>
<feature type="transmembrane region" description="Helical" evidence="1">
    <location>
        <begin position="275"/>
        <end position="293"/>
    </location>
</feature>
<name>A0ABW1JBI7_9ACTN</name>
<evidence type="ECO:0000313" key="3">
    <source>
        <dbReference type="Proteomes" id="UP001596189"/>
    </source>
</evidence>
<feature type="transmembrane region" description="Helical" evidence="1">
    <location>
        <begin position="176"/>
        <end position="208"/>
    </location>
</feature>
<accession>A0ABW1JBI7</accession>
<dbReference type="Proteomes" id="UP001596189">
    <property type="component" value="Unassembled WGS sequence"/>
</dbReference>
<evidence type="ECO:0008006" key="4">
    <source>
        <dbReference type="Google" id="ProtNLM"/>
    </source>
</evidence>
<keyword evidence="3" id="KW-1185">Reference proteome</keyword>
<feature type="transmembrane region" description="Helical" evidence="1">
    <location>
        <begin position="305"/>
        <end position="326"/>
    </location>
</feature>
<gene>
    <name evidence="2" type="ORF">ACFQDO_03435</name>
</gene>
<feature type="transmembrane region" description="Helical" evidence="1">
    <location>
        <begin position="251"/>
        <end position="269"/>
    </location>
</feature>
<feature type="transmembrane region" description="Helical" evidence="1">
    <location>
        <begin position="220"/>
        <end position="239"/>
    </location>
</feature>
<feature type="transmembrane region" description="Helical" evidence="1">
    <location>
        <begin position="332"/>
        <end position="354"/>
    </location>
</feature>
<dbReference type="EMBL" id="JBHSRD010000002">
    <property type="protein sequence ID" value="MFC6006174.1"/>
    <property type="molecule type" value="Genomic_DNA"/>
</dbReference>
<evidence type="ECO:0000313" key="2">
    <source>
        <dbReference type="EMBL" id="MFC6006174.1"/>
    </source>
</evidence>
<feature type="transmembrane region" description="Helical" evidence="1">
    <location>
        <begin position="93"/>
        <end position="110"/>
    </location>
</feature>